<proteinExistence type="predicted"/>
<dbReference type="InterPro" id="IPR009081">
    <property type="entry name" value="PP-bd_ACP"/>
</dbReference>
<dbReference type="RefSeq" id="WP_260793080.1">
    <property type="nucleotide sequence ID" value="NZ_CP093313.1"/>
</dbReference>
<dbReference type="Proteomes" id="UP001059380">
    <property type="component" value="Chromosome"/>
</dbReference>
<dbReference type="Gene3D" id="1.10.1200.10">
    <property type="entry name" value="ACP-like"/>
    <property type="match status" value="1"/>
</dbReference>
<dbReference type="EMBL" id="CP093313">
    <property type="protein sequence ID" value="UWZ83711.1"/>
    <property type="molecule type" value="Genomic_DNA"/>
</dbReference>
<dbReference type="SUPFAM" id="SSF47336">
    <property type="entry name" value="ACP-like"/>
    <property type="match status" value="1"/>
</dbReference>
<keyword evidence="3" id="KW-1185">Reference proteome</keyword>
<evidence type="ECO:0000313" key="3">
    <source>
        <dbReference type="Proteomes" id="UP001059380"/>
    </source>
</evidence>
<organism evidence="2 3">
    <name type="scientific">Occallatibacter riparius</name>
    <dbReference type="NCBI Taxonomy" id="1002689"/>
    <lineage>
        <taxon>Bacteria</taxon>
        <taxon>Pseudomonadati</taxon>
        <taxon>Acidobacteriota</taxon>
        <taxon>Terriglobia</taxon>
        <taxon>Terriglobales</taxon>
        <taxon>Acidobacteriaceae</taxon>
        <taxon>Occallatibacter</taxon>
    </lineage>
</organism>
<feature type="domain" description="Carrier" evidence="1">
    <location>
        <begin position="14"/>
        <end position="56"/>
    </location>
</feature>
<protein>
    <submittedName>
        <fullName evidence="2">Acyl carrier protein</fullName>
    </submittedName>
</protein>
<gene>
    <name evidence="2" type="ORF">MOP44_24480</name>
</gene>
<dbReference type="AlphaFoldDB" id="A0A9J7BM54"/>
<name>A0A9J7BM54_9BACT</name>
<dbReference type="InterPro" id="IPR036736">
    <property type="entry name" value="ACP-like_sf"/>
</dbReference>
<evidence type="ECO:0000259" key="1">
    <source>
        <dbReference type="Pfam" id="PF00550"/>
    </source>
</evidence>
<reference evidence="2" key="1">
    <citation type="submission" date="2021-04" db="EMBL/GenBank/DDBJ databases">
        <title>Phylogenetic analysis of Acidobacteriaceae.</title>
        <authorList>
            <person name="Qiu L."/>
            <person name="Zhang Q."/>
        </authorList>
    </citation>
    <scope>NUCLEOTIDE SEQUENCE</scope>
    <source>
        <strain evidence="2">DSM 25168</strain>
    </source>
</reference>
<sequence>MTTRAKIIDHFTDVARENGKELPPLTDETDLLESGLDSLCFAVIVTRLEDSLGVDPFSADATVFPVTFGEFVHLYEACMEEQVRS</sequence>
<accession>A0A9J7BM54</accession>
<dbReference type="Pfam" id="PF00550">
    <property type="entry name" value="PP-binding"/>
    <property type="match status" value="1"/>
</dbReference>
<dbReference type="KEGG" id="orp:MOP44_24480"/>
<evidence type="ECO:0000313" key="2">
    <source>
        <dbReference type="EMBL" id="UWZ83711.1"/>
    </source>
</evidence>